<evidence type="ECO:0000256" key="1">
    <source>
        <dbReference type="SAM" id="MobiDB-lite"/>
    </source>
</evidence>
<accession>L8JSX8</accession>
<evidence type="ECO:0000313" key="2">
    <source>
        <dbReference type="EMBL" id="ELR70467.1"/>
    </source>
</evidence>
<dbReference type="Proteomes" id="UP000011135">
    <property type="component" value="Unassembled WGS sequence"/>
</dbReference>
<dbReference type="RefSeq" id="WP_009581115.1">
    <property type="nucleotide sequence ID" value="NZ_AMZN01000053.1"/>
</dbReference>
<evidence type="ECO:0000313" key="3">
    <source>
        <dbReference type="Proteomes" id="UP000011135"/>
    </source>
</evidence>
<organism evidence="2 3">
    <name type="scientific">Fulvivirga imtechensis AK7</name>
    <dbReference type="NCBI Taxonomy" id="1237149"/>
    <lineage>
        <taxon>Bacteria</taxon>
        <taxon>Pseudomonadati</taxon>
        <taxon>Bacteroidota</taxon>
        <taxon>Cytophagia</taxon>
        <taxon>Cytophagales</taxon>
        <taxon>Fulvivirgaceae</taxon>
        <taxon>Fulvivirga</taxon>
    </lineage>
</organism>
<reference evidence="2 3" key="1">
    <citation type="submission" date="2012-12" db="EMBL/GenBank/DDBJ databases">
        <title>Genome assembly of Fulvivirga imtechensis AK7.</title>
        <authorList>
            <person name="Nupur N."/>
            <person name="Khatri I."/>
            <person name="Kumar R."/>
            <person name="Subramanian S."/>
            <person name="Pinnaka A."/>
        </authorList>
    </citation>
    <scope>NUCLEOTIDE SEQUENCE [LARGE SCALE GENOMIC DNA]</scope>
    <source>
        <strain evidence="2 3">AK7</strain>
    </source>
</reference>
<feature type="compositionally biased region" description="Basic and acidic residues" evidence="1">
    <location>
        <begin position="33"/>
        <end position="51"/>
    </location>
</feature>
<keyword evidence="3" id="KW-1185">Reference proteome</keyword>
<dbReference type="EMBL" id="AMZN01000053">
    <property type="protein sequence ID" value="ELR70467.1"/>
    <property type="molecule type" value="Genomic_DNA"/>
</dbReference>
<feature type="compositionally biased region" description="Basic and acidic residues" evidence="1">
    <location>
        <begin position="71"/>
        <end position="81"/>
    </location>
</feature>
<proteinExistence type="predicted"/>
<protein>
    <submittedName>
        <fullName evidence="2">Uncharacterized protein</fullName>
    </submittedName>
</protein>
<dbReference type="AlphaFoldDB" id="L8JSX8"/>
<name>L8JSX8_9BACT</name>
<comment type="caution">
    <text evidence="2">The sequence shown here is derived from an EMBL/GenBank/DDBJ whole genome shotgun (WGS) entry which is preliminary data.</text>
</comment>
<gene>
    <name evidence="2" type="ORF">C900_03721</name>
</gene>
<sequence>MPRQSEKTKSGGKTHKGSPTQNEQSKAAIKTSSYDRKKMKESDRVRVRHVDDDDLPEQDARTKPNRNTRKPNIDKHTNNQS</sequence>
<feature type="region of interest" description="Disordered" evidence="1">
    <location>
        <begin position="1"/>
        <end position="81"/>
    </location>
</feature>